<evidence type="ECO:0000256" key="1">
    <source>
        <dbReference type="ARBA" id="ARBA00006611"/>
    </source>
</evidence>
<dbReference type="SUPFAM" id="SSF52540">
    <property type="entry name" value="P-loop containing nucleoside triphosphate hydrolases"/>
    <property type="match status" value="1"/>
</dbReference>
<dbReference type="CDD" id="cd01129">
    <property type="entry name" value="PulE-GspE-like"/>
    <property type="match status" value="1"/>
</dbReference>
<dbReference type="Pfam" id="PF00437">
    <property type="entry name" value="T2SSE"/>
    <property type="match status" value="1"/>
</dbReference>
<dbReference type="GO" id="GO:0005524">
    <property type="term" value="F:ATP binding"/>
    <property type="evidence" value="ECO:0007669"/>
    <property type="project" value="UniProtKB-KW"/>
</dbReference>
<dbReference type="Proteomes" id="UP000281112">
    <property type="component" value="Unassembled WGS sequence"/>
</dbReference>
<dbReference type="InterPro" id="IPR037257">
    <property type="entry name" value="T2SS_E_N_sf"/>
</dbReference>
<evidence type="ECO:0000313" key="5">
    <source>
        <dbReference type="EMBL" id="RQW63811.1"/>
    </source>
</evidence>
<dbReference type="PANTHER" id="PTHR30258">
    <property type="entry name" value="TYPE II SECRETION SYSTEM PROTEIN GSPE-RELATED"/>
    <property type="match status" value="1"/>
</dbReference>
<keyword evidence="6" id="KW-1185">Reference proteome</keyword>
<dbReference type="OrthoDB" id="9804785at2"/>
<evidence type="ECO:0000256" key="2">
    <source>
        <dbReference type="ARBA" id="ARBA00022741"/>
    </source>
</evidence>
<dbReference type="EMBL" id="RJVQ01000002">
    <property type="protein sequence ID" value="RQW63811.1"/>
    <property type="molecule type" value="Genomic_DNA"/>
</dbReference>
<dbReference type="Gene3D" id="3.40.50.300">
    <property type="entry name" value="P-loop containing nucleotide triphosphate hydrolases"/>
    <property type="match status" value="1"/>
</dbReference>
<gene>
    <name evidence="5" type="ORF">EES38_04170</name>
</gene>
<keyword evidence="2" id="KW-0547">Nucleotide-binding</keyword>
<keyword evidence="3" id="KW-0067">ATP-binding</keyword>
<comment type="caution">
    <text evidence="5">The sequence shown here is derived from an EMBL/GenBank/DDBJ whole genome shotgun (WGS) entry which is preliminary data.</text>
</comment>
<protein>
    <submittedName>
        <fullName evidence="5">Type IV-A pilus assembly ATPase PilB</fullName>
    </submittedName>
</protein>
<name>A0A3N9THW8_9VIBR</name>
<dbReference type="Gene3D" id="3.30.300.160">
    <property type="entry name" value="Type II secretion system, protein E, N-terminal domain"/>
    <property type="match status" value="1"/>
</dbReference>
<dbReference type="AlphaFoldDB" id="A0A3N9THW8"/>
<accession>A0A3N9THW8</accession>
<reference evidence="5 6" key="1">
    <citation type="submission" date="2018-11" db="EMBL/GenBank/DDBJ databases">
        <title>Vibrio LJC006 sp. nov., isolated from seawater during the bloom of the enteromorpha.</title>
        <authorList>
            <person name="Liang J."/>
        </authorList>
    </citation>
    <scope>NUCLEOTIDE SEQUENCE [LARGE SCALE GENOMIC DNA]</scope>
    <source>
        <strain evidence="5 6">LJC006</strain>
    </source>
</reference>
<dbReference type="GO" id="GO:0005886">
    <property type="term" value="C:plasma membrane"/>
    <property type="evidence" value="ECO:0007669"/>
    <property type="project" value="TreeGrafter"/>
</dbReference>
<sequence>MVVLWFTPNQEIAGHARTLLELKPRVALRRRFNMTHPLLNLLRQEKYLNELQYQHIVDDMSKHSIKAIKALMESEFISLEEILSFLSHRFSLPLISLENYQSDQLLERYSELIHRHYVLPLQETETTIELGVLDPTDVSAEQELSFISGKKIKSVLIRYDEFLNSLTGNHYKISENTLPLYQLDELTDESETATAEKDWEDNTTPVTQLLLKILTSASYHQASDIHFEPFEHHYQIRLRIDGVLTEEFSPSKDMSRKLTAKIKVLANLNIAERRRPQDGRFKVRLSTSQSVDLRVSTIPTLWGEKLVLRMLNTQVSSLKSDKLGMNEQQLKLWKKTLNQPQGLILVTGPTGSGKTFSLYSALSELDHQTKNISTIEDPIEIQLSGINQIQINPKIDLHFSDILRAMLRQDPDVIMLGEIRDSETASMAFRAAQTGHLVLSTLHANSAHDSISRLRQLGIQDYLINSCLTLVIAQRLVRKLCNHCKCPQPIPDNMQMLMTTKSSVRIFTNDPQGCSHCHNGFKGRLGVFELLAFNTDKKPLTCKTDEITLWQSGLNALRNGLTSYGELLRVLEHTDV</sequence>
<dbReference type="Pfam" id="PF05157">
    <property type="entry name" value="MshEN"/>
    <property type="match status" value="1"/>
</dbReference>
<proteinExistence type="inferred from homology"/>
<dbReference type="InterPro" id="IPR027417">
    <property type="entry name" value="P-loop_NTPase"/>
</dbReference>
<evidence type="ECO:0000313" key="6">
    <source>
        <dbReference type="Proteomes" id="UP000281112"/>
    </source>
</evidence>
<dbReference type="InterPro" id="IPR007831">
    <property type="entry name" value="T2SS_GspE_N"/>
</dbReference>
<dbReference type="InterPro" id="IPR001482">
    <property type="entry name" value="T2SS/T4SS_dom"/>
</dbReference>
<dbReference type="Gene3D" id="3.30.450.90">
    <property type="match status" value="1"/>
</dbReference>
<dbReference type="PROSITE" id="PS00662">
    <property type="entry name" value="T2SP_E"/>
    <property type="match status" value="1"/>
</dbReference>
<dbReference type="GO" id="GO:0016887">
    <property type="term" value="F:ATP hydrolysis activity"/>
    <property type="evidence" value="ECO:0007669"/>
    <property type="project" value="TreeGrafter"/>
</dbReference>
<feature type="domain" description="Bacterial type II secretion system protein E" evidence="4">
    <location>
        <begin position="407"/>
        <end position="421"/>
    </location>
</feature>
<evidence type="ECO:0000256" key="3">
    <source>
        <dbReference type="ARBA" id="ARBA00022840"/>
    </source>
</evidence>
<dbReference type="PANTHER" id="PTHR30258:SF1">
    <property type="entry name" value="PROTEIN TRANSPORT PROTEIN HOFB HOMOLOG"/>
    <property type="match status" value="1"/>
</dbReference>
<organism evidence="5 6">
    <name type="scientific">Vibrio viridaestus</name>
    <dbReference type="NCBI Taxonomy" id="2487322"/>
    <lineage>
        <taxon>Bacteria</taxon>
        <taxon>Pseudomonadati</taxon>
        <taxon>Pseudomonadota</taxon>
        <taxon>Gammaproteobacteria</taxon>
        <taxon>Vibrionales</taxon>
        <taxon>Vibrionaceae</taxon>
        <taxon>Vibrio</taxon>
    </lineage>
</organism>
<dbReference type="SUPFAM" id="SSF160246">
    <property type="entry name" value="EspE N-terminal domain-like"/>
    <property type="match status" value="1"/>
</dbReference>
<comment type="similarity">
    <text evidence="1">Belongs to the GSP E family.</text>
</comment>
<evidence type="ECO:0000259" key="4">
    <source>
        <dbReference type="PROSITE" id="PS00662"/>
    </source>
</evidence>